<keyword evidence="5" id="KW-1185">Reference proteome</keyword>
<dbReference type="EMBL" id="PZQS01000014">
    <property type="protein sequence ID" value="PVD18928.1"/>
    <property type="molecule type" value="Genomic_DNA"/>
</dbReference>
<dbReference type="PANTHER" id="PTHR16777:SF2">
    <property type="entry name" value="PROTEIN ECT2"/>
    <property type="match status" value="1"/>
</dbReference>
<dbReference type="GO" id="GO:0005634">
    <property type="term" value="C:nucleus"/>
    <property type="evidence" value="ECO:0007669"/>
    <property type="project" value="InterPro"/>
</dbReference>
<dbReference type="STRING" id="400727.A0A2T7NCN3"/>
<dbReference type="GO" id="GO:0005085">
    <property type="term" value="F:guanyl-nucleotide exchange factor activity"/>
    <property type="evidence" value="ECO:0007669"/>
    <property type="project" value="InterPro"/>
</dbReference>
<feature type="domain" description="BRCT" evidence="3">
    <location>
        <begin position="240"/>
        <end position="328"/>
    </location>
</feature>
<dbReference type="Pfam" id="PF00533">
    <property type="entry name" value="BRCT"/>
    <property type="match status" value="1"/>
</dbReference>
<dbReference type="CDD" id="cd17733">
    <property type="entry name" value="BRCT_Ect2_rpt1"/>
    <property type="match status" value="1"/>
</dbReference>
<dbReference type="GO" id="GO:0005938">
    <property type="term" value="C:cell cortex"/>
    <property type="evidence" value="ECO:0007669"/>
    <property type="project" value="TreeGrafter"/>
</dbReference>
<feature type="domain" description="BRCT" evidence="3">
    <location>
        <begin position="153"/>
        <end position="220"/>
    </location>
</feature>
<dbReference type="InterPro" id="IPR036420">
    <property type="entry name" value="BRCT_dom_sf"/>
</dbReference>
<dbReference type="PROSITE" id="PS50172">
    <property type="entry name" value="BRCT"/>
    <property type="match status" value="2"/>
</dbReference>
<gene>
    <name evidence="4" type="ORF">C0Q70_21487</name>
</gene>
<dbReference type="GO" id="GO:0007399">
    <property type="term" value="P:nervous system development"/>
    <property type="evidence" value="ECO:0007669"/>
    <property type="project" value="TreeGrafter"/>
</dbReference>
<dbReference type="GO" id="GO:0000281">
    <property type="term" value="P:mitotic cytokinesis"/>
    <property type="evidence" value="ECO:0007669"/>
    <property type="project" value="TreeGrafter"/>
</dbReference>
<dbReference type="SUPFAM" id="SSF48065">
    <property type="entry name" value="DBL homology domain (DH-domain)"/>
    <property type="match status" value="1"/>
</dbReference>
<organism evidence="4 5">
    <name type="scientific">Pomacea canaliculata</name>
    <name type="common">Golden apple snail</name>
    <dbReference type="NCBI Taxonomy" id="400727"/>
    <lineage>
        <taxon>Eukaryota</taxon>
        <taxon>Metazoa</taxon>
        <taxon>Spiralia</taxon>
        <taxon>Lophotrochozoa</taxon>
        <taxon>Mollusca</taxon>
        <taxon>Gastropoda</taxon>
        <taxon>Caenogastropoda</taxon>
        <taxon>Architaenioglossa</taxon>
        <taxon>Ampullarioidea</taxon>
        <taxon>Ampullariidae</taxon>
        <taxon>Pomacea</taxon>
    </lineage>
</organism>
<dbReference type="InterPro" id="IPR001357">
    <property type="entry name" value="BRCT_dom"/>
</dbReference>
<dbReference type="AlphaFoldDB" id="A0A2T7NCN3"/>
<protein>
    <recommendedName>
        <fullName evidence="6">BRCT domain-containing protein</fullName>
    </recommendedName>
</protein>
<accession>A0A2T7NCN3</accession>
<dbReference type="Pfam" id="PF00621">
    <property type="entry name" value="RhoGEF"/>
    <property type="match status" value="1"/>
</dbReference>
<name>A0A2T7NCN3_POMCA</name>
<dbReference type="Pfam" id="PF21242">
    <property type="entry name" value="ECT2_PH"/>
    <property type="match status" value="1"/>
</dbReference>
<dbReference type="Proteomes" id="UP000245119">
    <property type="component" value="Linkage Group LG14"/>
</dbReference>
<dbReference type="SMART" id="SM00292">
    <property type="entry name" value="BRCT"/>
    <property type="match status" value="2"/>
</dbReference>
<dbReference type="Gene3D" id="1.20.900.10">
    <property type="entry name" value="Dbl homology (DH) domain"/>
    <property type="match status" value="1"/>
</dbReference>
<evidence type="ECO:0000313" key="5">
    <source>
        <dbReference type="Proteomes" id="UP000245119"/>
    </source>
</evidence>
<dbReference type="CDD" id="cd17732">
    <property type="entry name" value="BRCT_Ect2_rpt2"/>
    <property type="match status" value="1"/>
</dbReference>
<reference evidence="4 5" key="1">
    <citation type="submission" date="2018-04" db="EMBL/GenBank/DDBJ databases">
        <title>The genome of golden apple snail Pomacea canaliculata provides insight into stress tolerance and invasive adaptation.</title>
        <authorList>
            <person name="Liu C."/>
            <person name="Liu B."/>
            <person name="Ren Y."/>
            <person name="Zhang Y."/>
            <person name="Wang H."/>
            <person name="Li S."/>
            <person name="Jiang F."/>
            <person name="Yin L."/>
            <person name="Zhang G."/>
            <person name="Qian W."/>
            <person name="Fan W."/>
        </authorList>
    </citation>
    <scope>NUCLEOTIDE SEQUENCE [LARGE SCALE GENOMIC DNA]</scope>
    <source>
        <strain evidence="4">SZHN2017</strain>
        <tissue evidence="4">Muscle</tissue>
    </source>
</reference>
<evidence type="ECO:0008006" key="6">
    <source>
        <dbReference type="Google" id="ProtNLM"/>
    </source>
</evidence>
<dbReference type="InterPro" id="IPR026817">
    <property type="entry name" value="Ect2"/>
</dbReference>
<evidence type="ECO:0000313" key="4">
    <source>
        <dbReference type="EMBL" id="PVD18928.1"/>
    </source>
</evidence>
<dbReference type="InterPro" id="IPR035899">
    <property type="entry name" value="DBL_dom_sf"/>
</dbReference>
<dbReference type="GO" id="GO:2000431">
    <property type="term" value="P:regulation of cytokinesis, actomyosin contractile ring assembly"/>
    <property type="evidence" value="ECO:0007669"/>
    <property type="project" value="InterPro"/>
</dbReference>
<dbReference type="SMART" id="SM00325">
    <property type="entry name" value="RhoGEF"/>
    <property type="match status" value="1"/>
</dbReference>
<evidence type="ECO:0000259" key="3">
    <source>
        <dbReference type="PROSITE" id="PS50172"/>
    </source>
</evidence>
<dbReference type="Gene3D" id="3.40.50.10190">
    <property type="entry name" value="BRCT domain"/>
    <property type="match status" value="3"/>
</dbReference>
<dbReference type="PROSITE" id="PS50010">
    <property type="entry name" value="DH_2"/>
    <property type="match status" value="1"/>
</dbReference>
<dbReference type="PANTHER" id="PTHR16777">
    <property type="entry name" value="PROTEIN ECT2"/>
    <property type="match status" value="1"/>
</dbReference>
<sequence>MAAHQVLGTVQENTYRADFRALECGSQVQLWPRSQSLTTPRLYLSSSDSEEEDKELRIVLVGKECSENKELVSAAKAVLASSVLTSDDGLEFVQTASEYETVFVLASFEGEVYHKLHRAEARIVGPSVILSLKNKGQHLPYTTRPLYCTSMLGIVTCFTGFKQREKLSRLVDLVHHMGGSVRKEMTVKVTHLVANCTGGDKYKYAMTMGMPIMAEEWIRQLWEKRHNLDIKADSEIMMEYKVKPFFQCSLSFLGFAPEEQKHMEELTLSNGGRYVPSGDAEATHLVVNELALKELPSDLCLPHFIVRGEWFWGCIQMAACADEGLYQFQKATQAHRMTSSSSLGSKSRKRKRLKQLAVEGEVDSPFHVIKRRSSEQLSGISISPNSFLDASRTPDRSDEAIENDENQPQPAPVKLSKRQQVVMELLHTETNYVTILHTLLHTFKDQIEKPDQYNGPLLAMQDTKTIFGNIPPIYEVHVKLKEDLSRLVEDWSGDASVGEIILKHADGFMKAYPNFVNFFENTKETITRCDQSNPRFHAFLKATLLSSHRSFLYKVDAIELSNSLSHRGDPLSMFVFSDSMEICKRRTKVLAGAKGLTPHKTPQKAYKHVEVLPLTAIKRVIDFAETEDCMLAFGLIYREKGQANEKLLAFMMDAGDMCKSDMLTDSARTLLMLSVEQISSHRMKYFVDKCLWKMLHLKCFDQPQKDTESFLAPVRGEELGITTRELHHRLSKAAKFGKRVSRAFSMNRTPLKLKRAVSHVFSPFMRDSSGDLQGRRLASTLDLTEESSPMQYPLTPVGKGTHKYATMGARSASKYL</sequence>
<comment type="caution">
    <text evidence="4">The sequence shown here is derived from an EMBL/GenBank/DDBJ whole genome shotgun (WGS) entry which is preliminary data.</text>
</comment>
<dbReference type="Pfam" id="PF12738">
    <property type="entry name" value="PTCB-BRCT"/>
    <property type="match status" value="1"/>
</dbReference>
<dbReference type="GO" id="GO:0005096">
    <property type="term" value="F:GTPase activator activity"/>
    <property type="evidence" value="ECO:0007669"/>
    <property type="project" value="InterPro"/>
</dbReference>
<dbReference type="Pfam" id="PF21243">
    <property type="entry name" value="ECT2_BRCT0"/>
    <property type="match status" value="1"/>
</dbReference>
<proteinExistence type="predicted"/>
<dbReference type="SUPFAM" id="SSF52113">
    <property type="entry name" value="BRCT domain"/>
    <property type="match status" value="2"/>
</dbReference>
<dbReference type="InterPro" id="IPR049396">
    <property type="entry name" value="ECT2_BRCT0"/>
</dbReference>
<feature type="region of interest" description="Disordered" evidence="1">
    <location>
        <begin position="381"/>
        <end position="416"/>
    </location>
</feature>
<dbReference type="OrthoDB" id="9997817at2759"/>
<evidence type="ECO:0000259" key="2">
    <source>
        <dbReference type="PROSITE" id="PS50010"/>
    </source>
</evidence>
<dbReference type="InterPro" id="IPR049395">
    <property type="entry name" value="ECT2_PH"/>
</dbReference>
<dbReference type="InterPro" id="IPR000219">
    <property type="entry name" value="DH_dom"/>
</dbReference>
<evidence type="ECO:0000256" key="1">
    <source>
        <dbReference type="SAM" id="MobiDB-lite"/>
    </source>
</evidence>
<feature type="domain" description="DH" evidence="2">
    <location>
        <begin position="417"/>
        <end position="564"/>
    </location>
</feature>